<reference evidence="2 3" key="1">
    <citation type="submission" date="2020-03" db="EMBL/GenBank/DDBJ databases">
        <title>Dissostichus mawsoni Genome sequencing and assembly.</title>
        <authorList>
            <person name="Park H."/>
        </authorList>
    </citation>
    <scope>NUCLEOTIDE SEQUENCE [LARGE SCALE GENOMIC DNA]</scope>
    <source>
        <strain evidence="2">DM0001</strain>
        <tissue evidence="2">Muscle</tissue>
    </source>
</reference>
<organism evidence="2 3">
    <name type="scientific">Dissostichus mawsoni</name>
    <name type="common">Antarctic cod</name>
    <dbReference type="NCBI Taxonomy" id="36200"/>
    <lineage>
        <taxon>Eukaryota</taxon>
        <taxon>Metazoa</taxon>
        <taxon>Chordata</taxon>
        <taxon>Craniata</taxon>
        <taxon>Vertebrata</taxon>
        <taxon>Euteleostomi</taxon>
        <taxon>Actinopterygii</taxon>
        <taxon>Neopterygii</taxon>
        <taxon>Teleostei</taxon>
        <taxon>Neoteleostei</taxon>
        <taxon>Acanthomorphata</taxon>
        <taxon>Eupercaria</taxon>
        <taxon>Perciformes</taxon>
        <taxon>Notothenioidei</taxon>
        <taxon>Nototheniidae</taxon>
        <taxon>Dissostichus</taxon>
    </lineage>
</organism>
<dbReference type="Proteomes" id="UP000518266">
    <property type="component" value="Unassembled WGS sequence"/>
</dbReference>
<gene>
    <name evidence="2" type="ORF">F7725_009136</name>
</gene>
<evidence type="ECO:0000256" key="1">
    <source>
        <dbReference type="SAM" id="MobiDB-lite"/>
    </source>
</evidence>
<protein>
    <submittedName>
        <fullName evidence="2">Uncharacterized protein</fullName>
    </submittedName>
</protein>
<sequence length="458" mass="50015">MSGEERRMKRKMALCVSVGSPSSRSRPEAAQTNCGSTEETSPCTPAPADPTSRRPVLLLLCQHRTRLADSLPLFAQQEMLVHLHLHVAASPPLGALMRVCFVGFEGLRGTFTRAFRVSGTRSEWSHTRWLISVLGSAAFGGQKGLTLMVGGGRAAEVRQSSQRSDCLSDHLVDVLGYCWAPCTEHTSTDLSRTVGCRPAQLQEEGTVQVAKAANTQQRNSDRRQVAACSRSGQDERRSCEAEMTLPRQGLDLDLFEESSRGQSAVPIIVFIKAFPVLFILTLLLHQFLDGQVPLLLLPRSSTTSTTVWFLAYSATTSSSLLHCCELLLALVPLEAARPDVASCSQDKIPPVFALQLPQVSSLHHIALRPCGGQEGAGQRGQRAGGAEEFLVERRCRTRLHLHVLVSGILLHLAVVHPGKPQKGFRWQPCLFGAERCQRGAGSKERSVLCNFINLKLNT</sequence>
<evidence type="ECO:0000313" key="2">
    <source>
        <dbReference type="EMBL" id="KAF3857277.1"/>
    </source>
</evidence>
<name>A0A7J5Z9A0_DISMA</name>
<proteinExistence type="predicted"/>
<dbReference type="AlphaFoldDB" id="A0A7J5Z9A0"/>
<evidence type="ECO:0000313" key="3">
    <source>
        <dbReference type="Proteomes" id="UP000518266"/>
    </source>
</evidence>
<feature type="region of interest" description="Disordered" evidence="1">
    <location>
        <begin position="1"/>
        <end position="50"/>
    </location>
</feature>
<dbReference type="EMBL" id="JAAKFY010000005">
    <property type="protein sequence ID" value="KAF3857277.1"/>
    <property type="molecule type" value="Genomic_DNA"/>
</dbReference>
<feature type="compositionally biased region" description="Polar residues" evidence="1">
    <location>
        <begin position="30"/>
        <end position="43"/>
    </location>
</feature>
<accession>A0A7J5Z9A0</accession>
<keyword evidence="3" id="KW-1185">Reference proteome</keyword>
<comment type="caution">
    <text evidence="2">The sequence shown here is derived from an EMBL/GenBank/DDBJ whole genome shotgun (WGS) entry which is preliminary data.</text>
</comment>